<protein>
    <recommendedName>
        <fullName evidence="4">PLD phosphodiesterase domain-containing protein</fullName>
    </recommendedName>
</protein>
<evidence type="ECO:0000313" key="3">
    <source>
        <dbReference type="Proteomes" id="UP000672097"/>
    </source>
</evidence>
<dbReference type="Proteomes" id="UP000672097">
    <property type="component" value="Unassembled WGS sequence"/>
</dbReference>
<sequence length="668" mass="72881">MVAKLKVRPFASLTQYFDAPQGYAGEFGWLCGYSADAAFMDNAAERFSTLTGAARGQLGRFHLGLMTDPSCPLITAVDAPGVLHAAFKSQSNKPFALLHAKVAILSFRHQEERSQWLIRLVVSTGNWTRQTVEDSLDLAWCVEVDSAQLVTPSEETQQACADLVAAWDLLREVRSWFDLRLLSLAEETGGSIHSRLEAQIQVCREATQQLWTPRIFDSRRAPLLEQIIDKAKALGPEAPARNYLAMGSGFFESARKSGAEPEVPKCIVEQLQRNGLLTKNAEVDVFVNPMACQAIANWKPPRTFTLRPAASPVHLFGELSNRSLHAKFVFGARGNASGRLRHSWAYLGSGNLTHPGLMQAMSPLGGNLEAGVVFGAGEQVKSGESPDARVGVLTELLPVQFEREVGTDCSVQAGEDFEHPDSWFEAPPIAWLDWESGDQDGFIKVPAAQWSAETTMEVRLPDGSMVTLSKEPLIWPGPQPRLVTCRWPGLSGFTERSIPVVDGYGRVASTPMPALDIHDVWWQLAAFPQVENEEDPGDGGDESAAPSAHPSSSLVEAGASLTYPIRQMMELLENIATKQTCVPAEDWPGWCSRLEQTLVRAKDSSTVVFFTAGLGPRLNPLSPLRQSCFRPSYAEDASSPAGQAYEAMLTRIEQAWGVHGLASIGGAR</sequence>
<evidence type="ECO:0000313" key="2">
    <source>
        <dbReference type="EMBL" id="MBQ0934567.1"/>
    </source>
</evidence>
<comment type="caution">
    <text evidence="2">The sequence shown here is derived from an EMBL/GenBank/DDBJ whole genome shotgun (WGS) entry which is preliminary data.</text>
</comment>
<proteinExistence type="predicted"/>
<dbReference type="EMBL" id="JAGQDG010000001">
    <property type="protein sequence ID" value="MBQ0934567.1"/>
    <property type="molecule type" value="Genomic_DNA"/>
</dbReference>
<feature type="region of interest" description="Disordered" evidence="1">
    <location>
        <begin position="531"/>
        <end position="552"/>
    </location>
</feature>
<evidence type="ECO:0000256" key="1">
    <source>
        <dbReference type="SAM" id="MobiDB-lite"/>
    </source>
</evidence>
<organism evidence="2 3">
    <name type="scientific">Ideonella paludis</name>
    <dbReference type="NCBI Taxonomy" id="1233411"/>
    <lineage>
        <taxon>Bacteria</taxon>
        <taxon>Pseudomonadati</taxon>
        <taxon>Pseudomonadota</taxon>
        <taxon>Betaproteobacteria</taxon>
        <taxon>Burkholderiales</taxon>
        <taxon>Sphaerotilaceae</taxon>
        <taxon>Ideonella</taxon>
    </lineage>
</organism>
<reference evidence="2 3" key="1">
    <citation type="submission" date="2021-04" db="EMBL/GenBank/DDBJ databases">
        <title>The genome sequence of type strain Ideonella paludis KCTC 32238.</title>
        <authorList>
            <person name="Liu Y."/>
        </authorList>
    </citation>
    <scope>NUCLEOTIDE SEQUENCE [LARGE SCALE GENOMIC DNA]</scope>
    <source>
        <strain evidence="2 3">KCTC 32238</strain>
    </source>
</reference>
<feature type="compositionally biased region" description="Acidic residues" evidence="1">
    <location>
        <begin position="531"/>
        <end position="541"/>
    </location>
</feature>
<name>A0ABS5DTV7_9BURK</name>
<feature type="compositionally biased region" description="Low complexity" evidence="1">
    <location>
        <begin position="542"/>
        <end position="552"/>
    </location>
</feature>
<dbReference type="RefSeq" id="WP_210806535.1">
    <property type="nucleotide sequence ID" value="NZ_JAGQDG010000001.1"/>
</dbReference>
<keyword evidence="3" id="KW-1185">Reference proteome</keyword>
<accession>A0ABS5DTV7</accession>
<gene>
    <name evidence="2" type="ORF">KAK11_04425</name>
</gene>
<dbReference type="CDD" id="cd00138">
    <property type="entry name" value="PLDc_SF"/>
    <property type="match status" value="1"/>
</dbReference>
<evidence type="ECO:0008006" key="4">
    <source>
        <dbReference type="Google" id="ProtNLM"/>
    </source>
</evidence>